<dbReference type="InterPro" id="IPR000620">
    <property type="entry name" value="EamA_dom"/>
</dbReference>
<feature type="transmembrane region" description="Helical" evidence="6">
    <location>
        <begin position="280"/>
        <end position="299"/>
    </location>
</feature>
<feature type="transmembrane region" description="Helical" evidence="6">
    <location>
        <begin position="186"/>
        <end position="206"/>
    </location>
</feature>
<gene>
    <name evidence="8" type="ORF">ABVQ20_33115</name>
</gene>
<evidence type="ECO:0000256" key="5">
    <source>
        <dbReference type="ARBA" id="ARBA00023136"/>
    </source>
</evidence>
<feature type="transmembrane region" description="Helical" evidence="6">
    <location>
        <begin position="255"/>
        <end position="274"/>
    </location>
</feature>
<evidence type="ECO:0000256" key="3">
    <source>
        <dbReference type="ARBA" id="ARBA00022692"/>
    </source>
</evidence>
<dbReference type="Pfam" id="PF00892">
    <property type="entry name" value="EamA"/>
    <property type="match status" value="2"/>
</dbReference>
<sequence length="316" mass="33872">MQNRIVLGMLSLCLGVLVFSLQDPLVKAVSSTYPVTEVMAIRSVVALPILIFLVHADVGLRAIASKRFAMLTMRAFTQFASYTIYYLAIAALPLADAVALYFMAPLFIMALAGPYLGERVSWQTLATVLLGLVGVLVMLRPGAGLFDWAALLSLGSAALYGFSQLMARKIGDTESSTVMAFYQNGAYLVGAAVVAGAFHLAGITHAVHPSIEFLVRPWLWPTTSDFLKMASCGFIASAGMILLSQAYRLAPANRVATFEYTGILWSPLWGFLFFAEVPRLTTVIGAALIIGAGLLALNLSRRPVAGPAITARYDPA</sequence>
<keyword evidence="3 6" id="KW-0812">Transmembrane</keyword>
<keyword evidence="9" id="KW-1185">Reference proteome</keyword>
<feature type="domain" description="EamA" evidence="7">
    <location>
        <begin position="7"/>
        <end position="139"/>
    </location>
</feature>
<evidence type="ECO:0000256" key="4">
    <source>
        <dbReference type="ARBA" id="ARBA00022989"/>
    </source>
</evidence>
<dbReference type="Proteomes" id="UP001548832">
    <property type="component" value="Unassembled WGS sequence"/>
</dbReference>
<evidence type="ECO:0000313" key="9">
    <source>
        <dbReference type="Proteomes" id="UP001548832"/>
    </source>
</evidence>
<name>A0ABV2DNY8_9HYPH</name>
<dbReference type="RefSeq" id="WP_354464008.1">
    <property type="nucleotide sequence ID" value="NZ_JBEWSZ010000005.1"/>
</dbReference>
<feature type="transmembrane region" description="Helical" evidence="6">
    <location>
        <begin position="226"/>
        <end position="243"/>
    </location>
</feature>
<proteinExistence type="inferred from homology"/>
<feature type="transmembrane region" description="Helical" evidence="6">
    <location>
        <begin position="94"/>
        <end position="113"/>
    </location>
</feature>
<dbReference type="SUPFAM" id="SSF103481">
    <property type="entry name" value="Multidrug resistance efflux transporter EmrE"/>
    <property type="match status" value="2"/>
</dbReference>
<evidence type="ECO:0000256" key="1">
    <source>
        <dbReference type="ARBA" id="ARBA00004141"/>
    </source>
</evidence>
<comment type="similarity">
    <text evidence="2">Belongs to the drug/metabolite transporter (DMT) superfamily. 10 TMS drug/metabolite exporter (DME) (TC 2.A.7.3) family.</text>
</comment>
<evidence type="ECO:0000256" key="6">
    <source>
        <dbReference type="SAM" id="Phobius"/>
    </source>
</evidence>
<evidence type="ECO:0000256" key="2">
    <source>
        <dbReference type="ARBA" id="ARBA00009853"/>
    </source>
</evidence>
<comment type="caution">
    <text evidence="8">The sequence shown here is derived from an EMBL/GenBank/DDBJ whole genome shotgun (WGS) entry which is preliminary data.</text>
</comment>
<feature type="transmembrane region" description="Helical" evidence="6">
    <location>
        <begin position="38"/>
        <end position="56"/>
    </location>
</feature>
<feature type="domain" description="EamA" evidence="7">
    <location>
        <begin position="148"/>
        <end position="295"/>
    </location>
</feature>
<keyword evidence="5 6" id="KW-0472">Membrane</keyword>
<dbReference type="PANTHER" id="PTHR22911">
    <property type="entry name" value="ACYL-MALONYL CONDENSING ENZYME-RELATED"/>
    <property type="match status" value="1"/>
</dbReference>
<dbReference type="InterPro" id="IPR037185">
    <property type="entry name" value="EmrE-like"/>
</dbReference>
<organism evidence="8 9">
    <name type="scientific">Mesorhizobium shangrilense</name>
    <dbReference type="NCBI Taxonomy" id="460060"/>
    <lineage>
        <taxon>Bacteria</taxon>
        <taxon>Pseudomonadati</taxon>
        <taxon>Pseudomonadota</taxon>
        <taxon>Alphaproteobacteria</taxon>
        <taxon>Hyphomicrobiales</taxon>
        <taxon>Phyllobacteriaceae</taxon>
        <taxon>Mesorhizobium</taxon>
    </lineage>
</organism>
<dbReference type="PANTHER" id="PTHR22911:SF6">
    <property type="entry name" value="SOLUTE CARRIER FAMILY 35 MEMBER G1"/>
    <property type="match status" value="1"/>
</dbReference>
<accession>A0ABV2DNY8</accession>
<protein>
    <submittedName>
        <fullName evidence="8">DMT family transporter</fullName>
    </submittedName>
</protein>
<dbReference type="EMBL" id="JBEWSZ010000005">
    <property type="protein sequence ID" value="MET2831800.1"/>
    <property type="molecule type" value="Genomic_DNA"/>
</dbReference>
<reference evidence="8 9" key="1">
    <citation type="submission" date="2024-06" db="EMBL/GenBank/DDBJ databases">
        <authorList>
            <person name="Kim D.-U."/>
        </authorList>
    </citation>
    <scope>NUCLEOTIDE SEQUENCE [LARGE SCALE GENOMIC DNA]</scope>
    <source>
        <strain evidence="8 9">KACC15460</strain>
    </source>
</reference>
<evidence type="ECO:0000313" key="8">
    <source>
        <dbReference type="EMBL" id="MET2831800.1"/>
    </source>
</evidence>
<comment type="subcellular location">
    <subcellularLocation>
        <location evidence="1">Membrane</location>
        <topology evidence="1">Multi-pass membrane protein</topology>
    </subcellularLocation>
</comment>
<evidence type="ECO:0000259" key="7">
    <source>
        <dbReference type="Pfam" id="PF00892"/>
    </source>
</evidence>
<feature type="transmembrane region" description="Helical" evidence="6">
    <location>
        <begin position="120"/>
        <end position="139"/>
    </location>
</feature>
<keyword evidence="4 6" id="KW-1133">Transmembrane helix</keyword>